<accession>A0ABX5KHJ0</accession>
<proteinExistence type="predicted"/>
<name>A0ABX5KHJ0_9BURK</name>
<organism evidence="2 3">
    <name type="scientific">Paraburkholderia unamae</name>
    <dbReference type="NCBI Taxonomy" id="219649"/>
    <lineage>
        <taxon>Bacteria</taxon>
        <taxon>Pseudomonadati</taxon>
        <taxon>Pseudomonadota</taxon>
        <taxon>Betaproteobacteria</taxon>
        <taxon>Burkholderiales</taxon>
        <taxon>Burkholderiaceae</taxon>
        <taxon>Paraburkholderia</taxon>
    </lineage>
</organism>
<keyword evidence="3" id="KW-1185">Reference proteome</keyword>
<evidence type="ECO:0000313" key="2">
    <source>
        <dbReference type="EMBL" id="PVX75243.1"/>
    </source>
</evidence>
<evidence type="ECO:0000256" key="1">
    <source>
        <dbReference type="SAM" id="MobiDB-lite"/>
    </source>
</evidence>
<protein>
    <submittedName>
        <fullName evidence="2">Uncharacterized protein</fullName>
    </submittedName>
</protein>
<comment type="caution">
    <text evidence="2">The sequence shown here is derived from an EMBL/GenBank/DDBJ whole genome shotgun (WGS) entry which is preliminary data.</text>
</comment>
<feature type="region of interest" description="Disordered" evidence="1">
    <location>
        <begin position="1"/>
        <end position="20"/>
    </location>
</feature>
<reference evidence="2 3" key="1">
    <citation type="submission" date="2018-05" db="EMBL/GenBank/DDBJ databases">
        <title>Genomic Encyclopedia of Type Strains, Phase IV (KMG-V): Genome sequencing to study the core and pangenomes of soil and plant-associated prokaryotes.</title>
        <authorList>
            <person name="Whitman W."/>
        </authorList>
    </citation>
    <scope>NUCLEOTIDE SEQUENCE [LARGE SCALE GENOMIC DNA]</scope>
    <source>
        <strain evidence="2 3">SCZa-39</strain>
    </source>
</reference>
<evidence type="ECO:0000313" key="3">
    <source>
        <dbReference type="Proteomes" id="UP000245712"/>
    </source>
</evidence>
<dbReference type="EMBL" id="QEOB01000018">
    <property type="protein sequence ID" value="PVX75243.1"/>
    <property type="molecule type" value="Genomic_DNA"/>
</dbReference>
<dbReference type="Proteomes" id="UP000245712">
    <property type="component" value="Unassembled WGS sequence"/>
</dbReference>
<sequence length="210" mass="22934">MAASSRSERGHGRTDGDLHIRAPERTFIMIEHRPFHSLGRNRARLVADSVQTMSAGATIHHAGGNDGNEPAPLFRPGLRPRTHGGTPRWATCVCSRKCREGRFVAPASGDAQDMRAGALSIRADERVRRRHTARRHDNKARVADARLSVACCGSRAARRGTYPVCAARRRSRPGRSTAKFEGARRYGCGDRRTLGPGQMGLLDACGCLRS</sequence>
<gene>
    <name evidence="2" type="ORF">C7402_118175</name>
</gene>